<dbReference type="AlphaFoldDB" id="A0A9W4B6N0"/>
<sequence>MRYSDLMSLRTTRLAAVFIAIFAALFLTSCSGSSDHTETHQADEPVGTAQPPGFNADDHAFATNMIPHHEQAIELAAMVPDRSTNADVIALAAKISAEQEPEIKALRVFLVQWDENPDDDASQGEHGAHGGHGAMAGMVDEATMTKLQSLRGTEFDTLWLQSMISHHQGAIEMAKAEVANGQNEDVKRMAQTMIDTQQAEIAQMDQMLKGGGNG</sequence>
<dbReference type="Gene3D" id="1.20.1260.10">
    <property type="match status" value="1"/>
</dbReference>
<dbReference type="EMBL" id="AP022601">
    <property type="protein sequence ID" value="BBY95008.1"/>
    <property type="molecule type" value="Genomic_DNA"/>
</dbReference>
<accession>A0A9W4B6N0</accession>
<evidence type="ECO:0000256" key="1">
    <source>
        <dbReference type="SAM" id="MobiDB-lite"/>
    </source>
</evidence>
<reference evidence="3 4" key="1">
    <citation type="journal article" date="2019" name="Emerg. Microbes Infect.">
        <title>Comprehensive subspecies identification of 175 nontuberculous mycobacteria species based on 7547 genomic profiles.</title>
        <authorList>
            <person name="Matsumoto Y."/>
            <person name="Kinjo T."/>
            <person name="Motooka D."/>
            <person name="Nabeya D."/>
            <person name="Jung N."/>
            <person name="Uechi K."/>
            <person name="Horii T."/>
            <person name="Iida T."/>
            <person name="Fujita J."/>
            <person name="Nakamura S."/>
        </authorList>
    </citation>
    <scope>NUCLEOTIDE SEQUENCE [LARGE SCALE GENOMIC DNA]</scope>
    <source>
        <strain evidence="3 4">JCM 6399</strain>
    </source>
</reference>
<protein>
    <recommendedName>
        <fullName evidence="2">DUF305 domain-containing protein</fullName>
    </recommendedName>
</protein>
<dbReference type="Pfam" id="PF03713">
    <property type="entry name" value="DUF305"/>
    <property type="match status" value="1"/>
</dbReference>
<dbReference type="PROSITE" id="PS51257">
    <property type="entry name" value="PROKAR_LIPOPROTEIN"/>
    <property type="match status" value="1"/>
</dbReference>
<name>A0A9W4B6N0_9MYCO</name>
<evidence type="ECO:0000313" key="4">
    <source>
        <dbReference type="Proteomes" id="UP000465785"/>
    </source>
</evidence>
<evidence type="ECO:0000313" key="3">
    <source>
        <dbReference type="EMBL" id="BBY95008.1"/>
    </source>
</evidence>
<dbReference type="InterPro" id="IPR005183">
    <property type="entry name" value="DUF305_CopM-like"/>
</dbReference>
<dbReference type="KEGG" id="mgau:MGALJ_46770"/>
<keyword evidence="4" id="KW-1185">Reference proteome</keyword>
<gene>
    <name evidence="3" type="ORF">MGALJ_46770</name>
</gene>
<dbReference type="PANTHER" id="PTHR36933:SF1">
    <property type="entry name" value="SLL0788 PROTEIN"/>
    <property type="match status" value="1"/>
</dbReference>
<dbReference type="Proteomes" id="UP000465785">
    <property type="component" value="Chromosome"/>
</dbReference>
<feature type="region of interest" description="Disordered" evidence="1">
    <location>
        <begin position="33"/>
        <end position="57"/>
    </location>
</feature>
<organism evidence="3 4">
    <name type="scientific">Mycobacterium gallinarum</name>
    <dbReference type="NCBI Taxonomy" id="39689"/>
    <lineage>
        <taxon>Bacteria</taxon>
        <taxon>Bacillati</taxon>
        <taxon>Actinomycetota</taxon>
        <taxon>Actinomycetes</taxon>
        <taxon>Mycobacteriales</taxon>
        <taxon>Mycobacteriaceae</taxon>
        <taxon>Mycobacterium</taxon>
    </lineage>
</organism>
<proteinExistence type="predicted"/>
<dbReference type="InterPro" id="IPR012347">
    <property type="entry name" value="Ferritin-like"/>
</dbReference>
<evidence type="ECO:0000259" key="2">
    <source>
        <dbReference type="Pfam" id="PF03713"/>
    </source>
</evidence>
<feature type="domain" description="DUF305" evidence="2">
    <location>
        <begin position="58"/>
        <end position="208"/>
    </location>
</feature>
<dbReference type="PANTHER" id="PTHR36933">
    <property type="entry name" value="SLL0788 PROTEIN"/>
    <property type="match status" value="1"/>
</dbReference>